<keyword evidence="2 7" id="KW-0813">Transport</keyword>
<dbReference type="PANTHER" id="PTHR30193">
    <property type="entry name" value="ABC TRANSPORTER PERMEASE PROTEIN"/>
    <property type="match status" value="1"/>
</dbReference>
<comment type="similarity">
    <text evidence="7">Belongs to the binding-protein-dependent transport system permease family.</text>
</comment>
<accession>A0A926D9H1</accession>
<gene>
    <name evidence="9" type="ORF">IAG03_04380</name>
</gene>
<keyword evidence="5 7" id="KW-1133">Transmembrane helix</keyword>
<dbReference type="EMBL" id="JACRSN010000005">
    <property type="protein sequence ID" value="MBC8533249.1"/>
    <property type="molecule type" value="Genomic_DNA"/>
</dbReference>
<evidence type="ECO:0000256" key="5">
    <source>
        <dbReference type="ARBA" id="ARBA00022989"/>
    </source>
</evidence>
<organism evidence="9 10">
    <name type="scientific">Yeguia hominis</name>
    <dbReference type="NCBI Taxonomy" id="2763662"/>
    <lineage>
        <taxon>Bacteria</taxon>
        <taxon>Bacillati</taxon>
        <taxon>Bacillota</taxon>
        <taxon>Clostridia</taxon>
        <taxon>Eubacteriales</taxon>
        <taxon>Yeguiaceae</taxon>
        <taxon>Yeguia</taxon>
    </lineage>
</organism>
<evidence type="ECO:0000313" key="9">
    <source>
        <dbReference type="EMBL" id="MBC8533249.1"/>
    </source>
</evidence>
<evidence type="ECO:0000256" key="3">
    <source>
        <dbReference type="ARBA" id="ARBA00022475"/>
    </source>
</evidence>
<proteinExistence type="inferred from homology"/>
<protein>
    <submittedName>
        <fullName evidence="9">Sugar ABC transporter permease</fullName>
    </submittedName>
</protein>
<dbReference type="InterPro" id="IPR035906">
    <property type="entry name" value="MetI-like_sf"/>
</dbReference>
<keyword evidence="10" id="KW-1185">Reference proteome</keyword>
<feature type="transmembrane region" description="Helical" evidence="7">
    <location>
        <begin position="203"/>
        <end position="224"/>
    </location>
</feature>
<evidence type="ECO:0000256" key="1">
    <source>
        <dbReference type="ARBA" id="ARBA00004651"/>
    </source>
</evidence>
<dbReference type="GO" id="GO:0055085">
    <property type="term" value="P:transmembrane transport"/>
    <property type="evidence" value="ECO:0007669"/>
    <property type="project" value="InterPro"/>
</dbReference>
<dbReference type="Pfam" id="PF00528">
    <property type="entry name" value="BPD_transp_1"/>
    <property type="match status" value="1"/>
</dbReference>
<comment type="caution">
    <text evidence="9">The sequence shown here is derived from an EMBL/GenBank/DDBJ whole genome shotgun (WGS) entry which is preliminary data.</text>
</comment>
<reference evidence="9" key="1">
    <citation type="submission" date="2020-08" db="EMBL/GenBank/DDBJ databases">
        <title>Genome public.</title>
        <authorList>
            <person name="Liu C."/>
            <person name="Sun Q."/>
        </authorList>
    </citation>
    <scope>NUCLEOTIDE SEQUENCE</scope>
    <source>
        <strain evidence="9">NSJ-40</strain>
    </source>
</reference>
<dbReference type="InterPro" id="IPR000515">
    <property type="entry name" value="MetI-like"/>
</dbReference>
<keyword evidence="6 7" id="KW-0472">Membrane</keyword>
<dbReference type="RefSeq" id="WP_249318598.1">
    <property type="nucleotide sequence ID" value="NZ_JACRSN010000005.1"/>
</dbReference>
<dbReference type="PANTHER" id="PTHR30193:SF37">
    <property type="entry name" value="INNER MEMBRANE ABC TRANSPORTER PERMEASE PROTEIN YCJO"/>
    <property type="match status" value="1"/>
</dbReference>
<dbReference type="CDD" id="cd06261">
    <property type="entry name" value="TM_PBP2"/>
    <property type="match status" value="1"/>
</dbReference>
<evidence type="ECO:0000256" key="4">
    <source>
        <dbReference type="ARBA" id="ARBA00022692"/>
    </source>
</evidence>
<evidence type="ECO:0000259" key="8">
    <source>
        <dbReference type="PROSITE" id="PS50928"/>
    </source>
</evidence>
<dbReference type="GO" id="GO:0005886">
    <property type="term" value="C:plasma membrane"/>
    <property type="evidence" value="ECO:0007669"/>
    <property type="project" value="UniProtKB-SubCell"/>
</dbReference>
<evidence type="ECO:0000313" key="10">
    <source>
        <dbReference type="Proteomes" id="UP000651482"/>
    </source>
</evidence>
<feature type="transmembrane region" description="Helical" evidence="7">
    <location>
        <begin position="68"/>
        <end position="93"/>
    </location>
</feature>
<dbReference type="SUPFAM" id="SSF161098">
    <property type="entry name" value="MetI-like"/>
    <property type="match status" value="1"/>
</dbReference>
<feature type="transmembrane region" description="Helical" evidence="7">
    <location>
        <begin position="105"/>
        <end position="125"/>
    </location>
</feature>
<name>A0A926D9H1_9FIRM</name>
<dbReference type="AlphaFoldDB" id="A0A926D9H1"/>
<feature type="domain" description="ABC transmembrane type-1" evidence="8">
    <location>
        <begin position="68"/>
        <end position="282"/>
    </location>
</feature>
<keyword evidence="4 7" id="KW-0812">Transmembrane</keyword>
<evidence type="ECO:0000256" key="7">
    <source>
        <dbReference type="RuleBase" id="RU363032"/>
    </source>
</evidence>
<feature type="transmembrane region" description="Helical" evidence="7">
    <location>
        <begin position="131"/>
        <end position="150"/>
    </location>
</feature>
<sequence>MKKIMSDKLAILLFVGPTFILFTAFAVYPVFASVGYSFLEWDGMNASTWVGLQNYFELFQTGRFMQSLWNSLALVMMSILIQLPIALVLALILNHGMKGEGVYRSIYFVPVLLSSVVIATLWSKIYHPDYGLLNIFLRWIGLQAWTRQWLSDPKIALCAALIPIVWQFIGYHMLLMYSACKSISPDIYEAAKIDGATSFDTDFYIVIPSIVPMLKVCLTFAAVGSLKIFDLIYILTNGGPAGATEVLSTLMYTSLFGRNRYGLGSAIAIIIIIMCMLFTFIFQRVFKPIEKSLD</sequence>
<feature type="transmembrane region" description="Helical" evidence="7">
    <location>
        <begin position="261"/>
        <end position="282"/>
    </location>
</feature>
<evidence type="ECO:0000256" key="6">
    <source>
        <dbReference type="ARBA" id="ARBA00023136"/>
    </source>
</evidence>
<dbReference type="InterPro" id="IPR051393">
    <property type="entry name" value="ABC_transporter_permease"/>
</dbReference>
<dbReference type="PROSITE" id="PS50928">
    <property type="entry name" value="ABC_TM1"/>
    <property type="match status" value="1"/>
</dbReference>
<dbReference type="Gene3D" id="1.10.3720.10">
    <property type="entry name" value="MetI-like"/>
    <property type="match status" value="1"/>
</dbReference>
<dbReference type="Proteomes" id="UP000651482">
    <property type="component" value="Unassembled WGS sequence"/>
</dbReference>
<keyword evidence="3" id="KW-1003">Cell membrane</keyword>
<evidence type="ECO:0000256" key="2">
    <source>
        <dbReference type="ARBA" id="ARBA00022448"/>
    </source>
</evidence>
<comment type="subcellular location">
    <subcellularLocation>
        <location evidence="1 7">Cell membrane</location>
        <topology evidence="1 7">Multi-pass membrane protein</topology>
    </subcellularLocation>
</comment>
<feature type="transmembrane region" description="Helical" evidence="7">
    <location>
        <begin position="157"/>
        <end position="179"/>
    </location>
</feature>